<keyword evidence="4" id="KW-1185">Reference proteome</keyword>
<feature type="chain" id="PRO_5035719426" description="C-type lectin domain-containing protein" evidence="1">
    <location>
        <begin position="19"/>
        <end position="332"/>
    </location>
</feature>
<dbReference type="InterPro" id="IPR016187">
    <property type="entry name" value="CTDL_fold"/>
</dbReference>
<sequence>MKLLIFLLVAHNFGLVPSDSMRENHQCLYTCGCMKYYGDAIEKRMELMSSGIITKNRATREPNSSYDAMFQSEKLVDFLEAEFTEIKNIVKLEFGKLEESLHATLNGVTKGGSTTLSDLKSIEIRLQEHHDAIASAVSQQASLLDDLVLLTKKQFKAISADLIEVQKKQDSFEEIAHRRLKEVNTLSHAVSVGHKSVFLPSGKVIVIPAENVRATWSAGKEFCVNLGMNLGTAKNQMELDEFHDAAKKVNASTSFWLSASNLDGGGANFKWQDGTPLPTNSTLWLTTKFGGSVDQPDDYKNETQVCVYLFTSNKKKLIDGACRFTSLVICQL</sequence>
<dbReference type="Proteomes" id="UP000494165">
    <property type="component" value="Unassembled WGS sequence"/>
</dbReference>
<evidence type="ECO:0000313" key="3">
    <source>
        <dbReference type="EMBL" id="CAB3378395.1"/>
    </source>
</evidence>
<dbReference type="InterPro" id="IPR001304">
    <property type="entry name" value="C-type_lectin-like"/>
</dbReference>
<accession>A0A8S1DBD9</accession>
<name>A0A8S1DBD9_9INSE</name>
<evidence type="ECO:0000256" key="1">
    <source>
        <dbReference type="SAM" id="SignalP"/>
    </source>
</evidence>
<dbReference type="PROSITE" id="PS50041">
    <property type="entry name" value="C_TYPE_LECTIN_2"/>
    <property type="match status" value="1"/>
</dbReference>
<evidence type="ECO:0000259" key="2">
    <source>
        <dbReference type="PROSITE" id="PS50041"/>
    </source>
</evidence>
<evidence type="ECO:0000313" key="4">
    <source>
        <dbReference type="Proteomes" id="UP000494165"/>
    </source>
</evidence>
<dbReference type="Pfam" id="PF00059">
    <property type="entry name" value="Lectin_C"/>
    <property type="match status" value="1"/>
</dbReference>
<gene>
    <name evidence="3" type="ORF">CLODIP_2_CD09875</name>
</gene>
<dbReference type="CDD" id="cd00037">
    <property type="entry name" value="CLECT"/>
    <property type="match status" value="1"/>
</dbReference>
<dbReference type="EMBL" id="CADEPI010000163">
    <property type="protein sequence ID" value="CAB3378395.1"/>
    <property type="molecule type" value="Genomic_DNA"/>
</dbReference>
<dbReference type="InterPro" id="IPR016186">
    <property type="entry name" value="C-type_lectin-like/link_sf"/>
</dbReference>
<comment type="caution">
    <text evidence="3">The sequence shown here is derived from an EMBL/GenBank/DDBJ whole genome shotgun (WGS) entry which is preliminary data.</text>
</comment>
<dbReference type="Gene3D" id="3.10.100.10">
    <property type="entry name" value="Mannose-Binding Protein A, subunit A"/>
    <property type="match status" value="1"/>
</dbReference>
<dbReference type="SMART" id="SM00034">
    <property type="entry name" value="CLECT"/>
    <property type="match status" value="1"/>
</dbReference>
<protein>
    <recommendedName>
        <fullName evidence="2">C-type lectin domain-containing protein</fullName>
    </recommendedName>
</protein>
<dbReference type="AlphaFoldDB" id="A0A8S1DBD9"/>
<organism evidence="3 4">
    <name type="scientific">Cloeon dipterum</name>
    <dbReference type="NCBI Taxonomy" id="197152"/>
    <lineage>
        <taxon>Eukaryota</taxon>
        <taxon>Metazoa</taxon>
        <taxon>Ecdysozoa</taxon>
        <taxon>Arthropoda</taxon>
        <taxon>Hexapoda</taxon>
        <taxon>Insecta</taxon>
        <taxon>Pterygota</taxon>
        <taxon>Palaeoptera</taxon>
        <taxon>Ephemeroptera</taxon>
        <taxon>Pisciforma</taxon>
        <taxon>Baetidae</taxon>
        <taxon>Cloeon</taxon>
    </lineage>
</organism>
<feature type="signal peptide" evidence="1">
    <location>
        <begin position="1"/>
        <end position="18"/>
    </location>
</feature>
<dbReference type="SUPFAM" id="SSF56436">
    <property type="entry name" value="C-type lectin-like"/>
    <property type="match status" value="1"/>
</dbReference>
<keyword evidence="1" id="KW-0732">Signal</keyword>
<feature type="domain" description="C-type lectin" evidence="2">
    <location>
        <begin position="215"/>
        <end position="331"/>
    </location>
</feature>
<proteinExistence type="predicted"/>
<reference evidence="3 4" key="1">
    <citation type="submission" date="2020-04" db="EMBL/GenBank/DDBJ databases">
        <authorList>
            <person name="Alioto T."/>
            <person name="Alioto T."/>
            <person name="Gomez Garrido J."/>
        </authorList>
    </citation>
    <scope>NUCLEOTIDE SEQUENCE [LARGE SCALE GENOMIC DNA]</scope>
</reference>